<dbReference type="GO" id="GO:0015976">
    <property type="term" value="P:carbon utilization"/>
    <property type="evidence" value="ECO:0007669"/>
    <property type="project" value="InterPro"/>
</dbReference>
<proteinExistence type="inferred from homology"/>
<comment type="cofactor">
    <cofactor evidence="7">
        <name>Zn(2+)</name>
        <dbReference type="ChEBI" id="CHEBI:29105"/>
    </cofactor>
    <text evidence="7">Binds 1 zinc ion per subunit.</text>
</comment>
<evidence type="ECO:0000256" key="2">
    <source>
        <dbReference type="ARBA" id="ARBA00012925"/>
    </source>
</evidence>
<evidence type="ECO:0000256" key="8">
    <source>
        <dbReference type="RuleBase" id="RU003956"/>
    </source>
</evidence>
<dbReference type="GO" id="GO:0034599">
    <property type="term" value="P:cellular response to oxidative stress"/>
    <property type="evidence" value="ECO:0007669"/>
    <property type="project" value="TreeGrafter"/>
</dbReference>
<dbReference type="Gene3D" id="3.40.1050.10">
    <property type="entry name" value="Carbonic anhydrase"/>
    <property type="match status" value="1"/>
</dbReference>
<evidence type="ECO:0000256" key="6">
    <source>
        <dbReference type="ARBA" id="ARBA00048348"/>
    </source>
</evidence>
<sequence length="207" mass="23006">MTTLKPLLARNRSWALQKCQHDPDYFEKWVDGQRPHSLWIGCSDSRVPAEVLTGSQPGELFVHRNIANMLDPADDNVMSVLQYALHYLEVERVVLCGHYGCGGVQAALSLPTLPLAQESSALARRIGQLRNTLHHEIVQIADGVVLRPPPAPAPTRSPLAMRWTPWWKPTFAPSSPVCWRVNRCRRCSPAGDRSACTAASTIWLPAI</sequence>
<protein>
    <recommendedName>
        <fullName evidence="2 8">Carbonic anhydrase</fullName>
        <ecNumber evidence="2 8">4.2.1.1</ecNumber>
    </recommendedName>
    <alternativeName>
        <fullName evidence="8">Carbonate dehydratase</fullName>
    </alternativeName>
</protein>
<dbReference type="EC" id="4.2.1.1" evidence="2 8"/>
<dbReference type="AlphaFoldDB" id="A0A377UW15"/>
<dbReference type="Proteomes" id="UP000255518">
    <property type="component" value="Unassembled WGS sequence"/>
</dbReference>
<dbReference type="InterPro" id="IPR001765">
    <property type="entry name" value="Carbonic_anhydrase"/>
</dbReference>
<evidence type="ECO:0000256" key="1">
    <source>
        <dbReference type="ARBA" id="ARBA00006217"/>
    </source>
</evidence>
<evidence type="ECO:0000256" key="5">
    <source>
        <dbReference type="ARBA" id="ARBA00023239"/>
    </source>
</evidence>
<dbReference type="SMART" id="SM00947">
    <property type="entry name" value="Pro_CA"/>
    <property type="match status" value="1"/>
</dbReference>
<comment type="catalytic activity">
    <reaction evidence="6 8">
        <text>hydrogencarbonate + H(+) = CO2 + H2O</text>
        <dbReference type="Rhea" id="RHEA:10748"/>
        <dbReference type="ChEBI" id="CHEBI:15377"/>
        <dbReference type="ChEBI" id="CHEBI:15378"/>
        <dbReference type="ChEBI" id="CHEBI:16526"/>
        <dbReference type="ChEBI" id="CHEBI:17544"/>
        <dbReference type="EC" id="4.2.1.1"/>
    </reaction>
</comment>
<keyword evidence="5 8" id="KW-0456">Lyase</keyword>
<accession>A0A377UW15</accession>
<reference evidence="9 10" key="1">
    <citation type="submission" date="2018-06" db="EMBL/GenBank/DDBJ databases">
        <authorList>
            <consortium name="Pathogen Informatics"/>
            <person name="Doyle S."/>
        </authorList>
    </citation>
    <scope>NUCLEOTIDE SEQUENCE [LARGE SCALE GENOMIC DNA]</scope>
    <source>
        <strain evidence="9 10">NCTC13443</strain>
    </source>
</reference>
<dbReference type="InterPro" id="IPR015892">
    <property type="entry name" value="Carbonic_anhydrase_CS"/>
</dbReference>
<dbReference type="PROSITE" id="PS00705">
    <property type="entry name" value="PROK_CO2_ANHYDRASE_2"/>
    <property type="match status" value="1"/>
</dbReference>
<feature type="binding site" evidence="7">
    <location>
        <position position="101"/>
    </location>
    <ligand>
        <name>Zn(2+)</name>
        <dbReference type="ChEBI" id="CHEBI:29105"/>
    </ligand>
</feature>
<dbReference type="InterPro" id="IPR036874">
    <property type="entry name" value="Carbonic_anhydrase_sf"/>
</dbReference>
<feature type="binding site" evidence="7">
    <location>
        <position position="42"/>
    </location>
    <ligand>
        <name>Zn(2+)</name>
        <dbReference type="ChEBI" id="CHEBI:29105"/>
    </ligand>
</feature>
<evidence type="ECO:0000313" key="9">
    <source>
        <dbReference type="EMBL" id="STT01003.1"/>
    </source>
</evidence>
<keyword evidence="4 7" id="KW-0862">Zinc</keyword>
<evidence type="ECO:0000256" key="7">
    <source>
        <dbReference type="PIRSR" id="PIRSR601765-1"/>
    </source>
</evidence>
<evidence type="ECO:0000256" key="4">
    <source>
        <dbReference type="ARBA" id="ARBA00022833"/>
    </source>
</evidence>
<dbReference type="GO" id="GO:0071244">
    <property type="term" value="P:cellular response to carbon dioxide"/>
    <property type="evidence" value="ECO:0007669"/>
    <property type="project" value="TreeGrafter"/>
</dbReference>
<feature type="binding site" evidence="7">
    <location>
        <position position="98"/>
    </location>
    <ligand>
        <name>Zn(2+)</name>
        <dbReference type="ChEBI" id="CHEBI:29105"/>
    </ligand>
</feature>
<dbReference type="GO" id="GO:0004089">
    <property type="term" value="F:carbonate dehydratase activity"/>
    <property type="evidence" value="ECO:0007669"/>
    <property type="project" value="UniProtKB-UniRule"/>
</dbReference>
<comment type="function">
    <text evidence="8">Reversible hydration of carbon dioxide.</text>
</comment>
<dbReference type="PROSITE" id="PS00704">
    <property type="entry name" value="PROK_CO2_ANHYDRASE_1"/>
    <property type="match status" value="1"/>
</dbReference>
<feature type="binding site" evidence="7">
    <location>
        <position position="44"/>
    </location>
    <ligand>
        <name>Zn(2+)</name>
        <dbReference type="ChEBI" id="CHEBI:29105"/>
    </ligand>
</feature>
<dbReference type="SUPFAM" id="SSF53056">
    <property type="entry name" value="beta-carbonic anhydrase, cab"/>
    <property type="match status" value="1"/>
</dbReference>
<gene>
    <name evidence="9" type="primary">can_1</name>
    <name evidence="9" type="ORF">NCTC13443_01303</name>
</gene>
<evidence type="ECO:0000313" key="10">
    <source>
        <dbReference type="Proteomes" id="UP000255518"/>
    </source>
</evidence>
<dbReference type="PANTHER" id="PTHR11002:SF76">
    <property type="entry name" value="CARBONIC ANHYDRASE"/>
    <property type="match status" value="1"/>
</dbReference>
<organism evidence="9 10">
    <name type="scientific">Klebsiella pneumoniae</name>
    <dbReference type="NCBI Taxonomy" id="573"/>
    <lineage>
        <taxon>Bacteria</taxon>
        <taxon>Pseudomonadati</taxon>
        <taxon>Pseudomonadota</taxon>
        <taxon>Gammaproteobacteria</taxon>
        <taxon>Enterobacterales</taxon>
        <taxon>Enterobacteriaceae</taxon>
        <taxon>Klebsiella/Raoultella group</taxon>
        <taxon>Klebsiella</taxon>
        <taxon>Klebsiella pneumoniae complex</taxon>
    </lineage>
</organism>
<dbReference type="EMBL" id="UGKT01000001">
    <property type="protein sequence ID" value="STT01003.1"/>
    <property type="molecule type" value="Genomic_DNA"/>
</dbReference>
<dbReference type="PANTHER" id="PTHR11002">
    <property type="entry name" value="CARBONIC ANHYDRASE"/>
    <property type="match status" value="1"/>
</dbReference>
<comment type="similarity">
    <text evidence="1 8">Belongs to the beta-class carbonic anhydrase family.</text>
</comment>
<dbReference type="GO" id="GO:0008270">
    <property type="term" value="F:zinc ion binding"/>
    <property type="evidence" value="ECO:0007669"/>
    <property type="project" value="UniProtKB-UniRule"/>
</dbReference>
<keyword evidence="3 7" id="KW-0479">Metal-binding</keyword>
<evidence type="ECO:0000256" key="3">
    <source>
        <dbReference type="ARBA" id="ARBA00022723"/>
    </source>
</evidence>
<name>A0A377UW15_KLEPN</name>
<dbReference type="Pfam" id="PF00484">
    <property type="entry name" value="Pro_CA"/>
    <property type="match status" value="1"/>
</dbReference>